<dbReference type="EMBL" id="FZOJ01000020">
    <property type="protein sequence ID" value="SNS77317.1"/>
    <property type="molecule type" value="Genomic_DNA"/>
</dbReference>
<keyword evidence="1" id="KW-0812">Transmembrane</keyword>
<keyword evidence="1" id="KW-0472">Membrane</keyword>
<evidence type="ECO:0000313" key="2">
    <source>
        <dbReference type="EMBL" id="SNS77317.1"/>
    </source>
</evidence>
<dbReference type="AlphaFoldDB" id="A0A239H7G1"/>
<dbReference type="Proteomes" id="UP000198304">
    <property type="component" value="Unassembled WGS sequence"/>
</dbReference>
<gene>
    <name evidence="2" type="ORF">SAMN05446037_102057</name>
</gene>
<keyword evidence="3" id="KW-1185">Reference proteome</keyword>
<keyword evidence="1" id="KW-1133">Transmembrane helix</keyword>
<dbReference type="RefSeq" id="WP_176431436.1">
    <property type="nucleotide sequence ID" value="NZ_FZOJ01000020.1"/>
</dbReference>
<proteinExistence type="predicted"/>
<sequence>MKELDDWIGFAVSVLNLATAIIALKTVKESKKNSTTKASSKKKKK</sequence>
<evidence type="ECO:0000256" key="1">
    <source>
        <dbReference type="SAM" id="Phobius"/>
    </source>
</evidence>
<evidence type="ECO:0000313" key="3">
    <source>
        <dbReference type="Proteomes" id="UP000198304"/>
    </source>
</evidence>
<organism evidence="2 3">
    <name type="scientific">Anaerovirgula multivorans</name>
    <dbReference type="NCBI Taxonomy" id="312168"/>
    <lineage>
        <taxon>Bacteria</taxon>
        <taxon>Bacillati</taxon>
        <taxon>Bacillota</taxon>
        <taxon>Clostridia</taxon>
        <taxon>Peptostreptococcales</taxon>
        <taxon>Natronincolaceae</taxon>
        <taxon>Anaerovirgula</taxon>
    </lineage>
</organism>
<accession>A0A239H7G1</accession>
<name>A0A239H7G1_9FIRM</name>
<feature type="transmembrane region" description="Helical" evidence="1">
    <location>
        <begin position="6"/>
        <end position="24"/>
    </location>
</feature>
<reference evidence="2 3" key="1">
    <citation type="submission" date="2017-06" db="EMBL/GenBank/DDBJ databases">
        <authorList>
            <person name="Kim H.J."/>
            <person name="Triplett B.A."/>
        </authorList>
    </citation>
    <scope>NUCLEOTIDE SEQUENCE [LARGE SCALE GENOMIC DNA]</scope>
    <source>
        <strain evidence="2 3">SCA</strain>
    </source>
</reference>
<protein>
    <submittedName>
        <fullName evidence="2">Uncharacterized protein</fullName>
    </submittedName>
</protein>